<proteinExistence type="predicted"/>
<evidence type="ECO:0000313" key="1">
    <source>
        <dbReference type="EMBL" id="MBY71140.1"/>
    </source>
</evidence>
<name>A0A2S2Q0H9_9HEMI</name>
<dbReference type="AlphaFoldDB" id="A0A2S2Q0H9"/>
<protein>
    <submittedName>
        <fullName evidence="1">Uncharacterized protein</fullName>
    </submittedName>
</protein>
<dbReference type="EMBL" id="GGMS01001937">
    <property type="protein sequence ID" value="MBY71140.1"/>
    <property type="molecule type" value="Transcribed_RNA"/>
</dbReference>
<gene>
    <name evidence="1" type="ORF">g.85432</name>
</gene>
<accession>A0A2S2Q0H9</accession>
<organism evidence="1">
    <name type="scientific">Sipha flava</name>
    <name type="common">yellow sugarcane aphid</name>
    <dbReference type="NCBI Taxonomy" id="143950"/>
    <lineage>
        <taxon>Eukaryota</taxon>
        <taxon>Metazoa</taxon>
        <taxon>Ecdysozoa</taxon>
        <taxon>Arthropoda</taxon>
        <taxon>Hexapoda</taxon>
        <taxon>Insecta</taxon>
        <taxon>Pterygota</taxon>
        <taxon>Neoptera</taxon>
        <taxon>Paraneoptera</taxon>
        <taxon>Hemiptera</taxon>
        <taxon>Sternorrhyncha</taxon>
        <taxon>Aphidomorpha</taxon>
        <taxon>Aphidoidea</taxon>
        <taxon>Aphididae</taxon>
        <taxon>Sipha</taxon>
    </lineage>
</organism>
<reference evidence="1" key="1">
    <citation type="submission" date="2018-04" db="EMBL/GenBank/DDBJ databases">
        <title>Transcriptome assembly of Sipha flava.</title>
        <authorList>
            <person name="Scully E.D."/>
            <person name="Geib S.M."/>
            <person name="Palmer N.A."/>
            <person name="Koch K."/>
            <person name="Bradshaw J."/>
            <person name="Heng-Moss T."/>
            <person name="Sarath G."/>
        </authorList>
    </citation>
    <scope>NUCLEOTIDE SEQUENCE</scope>
</reference>
<sequence length="101" mass="11056">MAGGIGAVGIFEIISVWRRRTLTNSSGKNPASPRVIVPLGALQVPAGQWLAAKARSPAKIRYTLWRGNASTRKYSARVTAAVRGWLPNHRKIIIHQVQMSI</sequence>